<dbReference type="InterPro" id="IPR041888">
    <property type="entry name" value="RING-HC_ZNF598/HEL2"/>
</dbReference>
<dbReference type="InterPro" id="IPR013087">
    <property type="entry name" value="Znf_C2H2_type"/>
</dbReference>
<evidence type="ECO:0000256" key="2">
    <source>
        <dbReference type="ARBA" id="ARBA00004496"/>
    </source>
</evidence>
<keyword evidence="5" id="KW-0963">Cytoplasm</keyword>
<dbReference type="InterPro" id="IPR057634">
    <property type="entry name" value="PAH_ZNF598/HEL2"/>
</dbReference>
<evidence type="ECO:0000256" key="5">
    <source>
        <dbReference type="ARBA" id="ARBA00022490"/>
    </source>
</evidence>
<feature type="region of interest" description="Disordered" evidence="13">
    <location>
        <begin position="555"/>
        <end position="679"/>
    </location>
</feature>
<keyword evidence="8" id="KW-0479">Metal-binding</keyword>
<proteinExistence type="inferred from homology"/>
<keyword evidence="9 12" id="KW-0863">Zinc-finger</keyword>
<dbReference type="PANTHER" id="PTHR22938">
    <property type="entry name" value="ZINC FINGER PROTEIN 598"/>
    <property type="match status" value="1"/>
</dbReference>
<dbReference type="GO" id="GO:0061630">
    <property type="term" value="F:ubiquitin protein ligase activity"/>
    <property type="evidence" value="ECO:0007669"/>
    <property type="project" value="UniProtKB-EC"/>
</dbReference>
<feature type="compositionally biased region" description="Low complexity" evidence="13">
    <location>
        <begin position="315"/>
        <end position="329"/>
    </location>
</feature>
<feature type="compositionally biased region" description="Polar residues" evidence="13">
    <location>
        <begin position="340"/>
        <end position="353"/>
    </location>
</feature>
<dbReference type="EMBL" id="MU620954">
    <property type="protein sequence ID" value="KAI8576500.1"/>
    <property type="molecule type" value="Genomic_DNA"/>
</dbReference>
<dbReference type="GO" id="GO:0008270">
    <property type="term" value="F:zinc ion binding"/>
    <property type="evidence" value="ECO:0007669"/>
    <property type="project" value="UniProtKB-KW"/>
</dbReference>
<dbReference type="RefSeq" id="XP_051441504.1">
    <property type="nucleotide sequence ID" value="XM_051591510.1"/>
</dbReference>
<dbReference type="GO" id="GO:0072344">
    <property type="term" value="P:rescue of stalled ribosome"/>
    <property type="evidence" value="ECO:0007669"/>
    <property type="project" value="InterPro"/>
</dbReference>
<dbReference type="Pfam" id="PF23230">
    <property type="entry name" value="zf-C2H2_13"/>
    <property type="match status" value="1"/>
</dbReference>
<evidence type="ECO:0000256" key="9">
    <source>
        <dbReference type="ARBA" id="ARBA00022771"/>
    </source>
</evidence>
<dbReference type="InterPro" id="IPR001841">
    <property type="entry name" value="Znf_RING"/>
</dbReference>
<feature type="compositionally biased region" description="Polar residues" evidence="13">
    <location>
        <begin position="645"/>
        <end position="659"/>
    </location>
</feature>
<dbReference type="GO" id="GO:0005737">
    <property type="term" value="C:cytoplasm"/>
    <property type="evidence" value="ECO:0007669"/>
    <property type="project" value="UniProtKB-SubCell"/>
</dbReference>
<reference evidence="15" key="2">
    <citation type="journal article" date="2022" name="Proc. Natl. Acad. Sci. U.S.A.">
        <title>Diploid-dominant life cycles characterize the early evolution of Fungi.</title>
        <authorList>
            <person name="Amses K.R."/>
            <person name="Simmons D.R."/>
            <person name="Longcore J.E."/>
            <person name="Mondo S.J."/>
            <person name="Seto K."/>
            <person name="Jeronimo G.H."/>
            <person name="Bonds A.E."/>
            <person name="Quandt C.A."/>
            <person name="Davis W.J."/>
            <person name="Chang Y."/>
            <person name="Federici B.A."/>
            <person name="Kuo A."/>
            <person name="LaButti K."/>
            <person name="Pangilinan J."/>
            <person name="Andreopoulos W."/>
            <person name="Tritt A."/>
            <person name="Riley R."/>
            <person name="Hundley H."/>
            <person name="Johnson J."/>
            <person name="Lipzen A."/>
            <person name="Barry K."/>
            <person name="Lang B.F."/>
            <person name="Cuomo C.A."/>
            <person name="Buchler N.E."/>
            <person name="Grigoriev I.V."/>
            <person name="Spatafora J.W."/>
            <person name="Stajich J.E."/>
            <person name="James T.Y."/>
        </authorList>
    </citation>
    <scope>NUCLEOTIDE SEQUENCE</scope>
    <source>
        <strain evidence="15">AG</strain>
    </source>
</reference>
<keyword evidence="16" id="KW-1185">Reference proteome</keyword>
<evidence type="ECO:0000256" key="12">
    <source>
        <dbReference type="PROSITE-ProRule" id="PRU00175"/>
    </source>
</evidence>
<sequence>MDTSKQQKSVPEEEEDEGELCFICTEPVATFAVSECNHRTCHICSLRLRALYKTRNCAYCKTEQKKVVFTKDPVKLFQDYTKADTPLIDKHLNIRFEDQQIFQDSMILLQFNCPEPACEVACAGGWPELKRHVKKEHDLLLCDLCTRFKKIFTHEHTLFTSSQLTKHYKFGDKAINKDDDSGFTGHPECAFCKSSFYGDDELFEHCRDKHEQCHICVRNGIRHQYYANYDQLAKHFHKDHYMCQWRDCLDKKFIVFDSDLDLKAHEVEVHGSSAGRVQRARQLEARKVDVNFEYSGGPSRGGDRNRRDNTRESSQKASAKSTQPAAAASNVSEEFPAIGSETNRMQQLSLQTSKRAEGKDKKQPGQAKSKGIKKPEGFGSLSRSDDWPGLGQTPTSSAQQASSTAAINAPAETIEKHSALLEKLSVYVNGDQRKMERFRQITSAYRNSTMDGKNYIDQLFDMLNLDVDQTARIIRGVEELLDNTSKKTEIIRYWRDKRTSLENFPSLSPIGAAQRTNASNPAKRVLVIKSGNTKRGGTKTKTSKANVWDKVAHAAASTPVTARQVTPPSSRPQSPARNVTMTKTPWSISGSSAPVNRRAPSPSPTVRRTENEFPSLPTAPPKHQLIVDMRRTQSSGDNASRGWGQDSTSNDDATENNEPLPNGKKSKKKGKQVLFRVGL</sequence>
<dbReference type="SUPFAM" id="SSF57850">
    <property type="entry name" value="RING/U-box"/>
    <property type="match status" value="1"/>
</dbReference>
<name>A0AAD5E527_UMBRA</name>
<reference evidence="15" key="1">
    <citation type="submission" date="2021-06" db="EMBL/GenBank/DDBJ databases">
        <authorList>
            <consortium name="DOE Joint Genome Institute"/>
            <person name="Mondo S.J."/>
            <person name="Amses K.R."/>
            <person name="Simmons D.R."/>
            <person name="Longcore J.E."/>
            <person name="Seto K."/>
            <person name="Alves G.H."/>
            <person name="Bonds A.E."/>
            <person name="Quandt C.A."/>
            <person name="Davis W.J."/>
            <person name="Chang Y."/>
            <person name="Letcher P.M."/>
            <person name="Powell M.J."/>
            <person name="Kuo A."/>
            <person name="Labutti K."/>
            <person name="Pangilinan J."/>
            <person name="Andreopoulos W."/>
            <person name="Tritt A."/>
            <person name="Riley R."/>
            <person name="Hundley H."/>
            <person name="Johnson J."/>
            <person name="Lipzen A."/>
            <person name="Barry K."/>
            <person name="Berbee M.L."/>
            <person name="Buchler N.E."/>
            <person name="Grigoriev I.V."/>
            <person name="Spatafora J.W."/>
            <person name="Stajich J.E."/>
            <person name="James T.Y."/>
        </authorList>
    </citation>
    <scope>NUCLEOTIDE SEQUENCE</scope>
    <source>
        <strain evidence="15">AG</strain>
    </source>
</reference>
<dbReference type="Proteomes" id="UP001206595">
    <property type="component" value="Unassembled WGS sequence"/>
</dbReference>
<feature type="compositionally biased region" description="Basic and acidic residues" evidence="13">
    <location>
        <begin position="301"/>
        <end position="314"/>
    </location>
</feature>
<dbReference type="GO" id="GO:0043022">
    <property type="term" value="F:ribosome binding"/>
    <property type="evidence" value="ECO:0007669"/>
    <property type="project" value="TreeGrafter"/>
</dbReference>
<comment type="catalytic activity">
    <reaction evidence="1">
        <text>S-ubiquitinyl-[E2 ubiquitin-conjugating enzyme]-L-cysteine + [acceptor protein]-L-lysine = [E2 ubiquitin-conjugating enzyme]-L-cysteine + N(6)-ubiquitinyl-[acceptor protein]-L-lysine.</text>
        <dbReference type="EC" id="2.3.2.27"/>
    </reaction>
</comment>
<gene>
    <name evidence="15" type="ORF">K450DRAFT_256457</name>
</gene>
<dbReference type="GO" id="GO:0016567">
    <property type="term" value="P:protein ubiquitination"/>
    <property type="evidence" value="ECO:0007669"/>
    <property type="project" value="TreeGrafter"/>
</dbReference>
<dbReference type="PROSITE" id="PS00028">
    <property type="entry name" value="ZINC_FINGER_C2H2_1"/>
    <property type="match status" value="1"/>
</dbReference>
<evidence type="ECO:0000256" key="8">
    <source>
        <dbReference type="ARBA" id="ARBA00022723"/>
    </source>
</evidence>
<dbReference type="GeneID" id="75916853"/>
<feature type="compositionally biased region" description="Basic and acidic residues" evidence="13">
    <location>
        <begin position="354"/>
        <end position="363"/>
    </location>
</feature>
<dbReference type="EC" id="2.3.2.27" evidence="4"/>
<evidence type="ECO:0000259" key="14">
    <source>
        <dbReference type="PROSITE" id="PS50089"/>
    </source>
</evidence>
<dbReference type="PROSITE" id="PS50089">
    <property type="entry name" value="ZF_RING_2"/>
    <property type="match status" value="1"/>
</dbReference>
<feature type="compositionally biased region" description="Polar residues" evidence="13">
    <location>
        <begin position="558"/>
        <end position="594"/>
    </location>
</feature>
<keyword evidence="7" id="KW-0808">Transferase</keyword>
<comment type="pathway">
    <text evidence="3">Protein modification; protein ubiquitination.</text>
</comment>
<comment type="caution">
    <text evidence="15">The sequence shown here is derived from an EMBL/GenBank/DDBJ whole genome shotgun (WGS) entry which is preliminary data.</text>
</comment>
<evidence type="ECO:0000256" key="13">
    <source>
        <dbReference type="SAM" id="MobiDB-lite"/>
    </source>
</evidence>
<evidence type="ECO:0000256" key="6">
    <source>
        <dbReference type="ARBA" id="ARBA00022553"/>
    </source>
</evidence>
<dbReference type="Pfam" id="PF25447">
    <property type="entry name" value="RING_ZNF598"/>
    <property type="match status" value="1"/>
</dbReference>
<dbReference type="Pfam" id="PF23202">
    <property type="entry name" value="PAH_ZNF598"/>
    <property type="match status" value="1"/>
</dbReference>
<evidence type="ECO:0000256" key="1">
    <source>
        <dbReference type="ARBA" id="ARBA00000900"/>
    </source>
</evidence>
<dbReference type="InterPro" id="IPR044288">
    <property type="entry name" value="ZNF598/HEL2"/>
</dbReference>
<comment type="similarity">
    <text evidence="11">Belongs to the ZNF598/HEL2 family.</text>
</comment>
<dbReference type="SMART" id="SM00355">
    <property type="entry name" value="ZnF_C2H2"/>
    <property type="match status" value="4"/>
</dbReference>
<evidence type="ECO:0000313" key="16">
    <source>
        <dbReference type="Proteomes" id="UP001206595"/>
    </source>
</evidence>
<keyword evidence="6" id="KW-0597">Phosphoprotein</keyword>
<evidence type="ECO:0000256" key="4">
    <source>
        <dbReference type="ARBA" id="ARBA00012483"/>
    </source>
</evidence>
<feature type="region of interest" description="Disordered" evidence="13">
    <location>
        <begin position="290"/>
        <end position="407"/>
    </location>
</feature>
<comment type="subcellular location">
    <subcellularLocation>
        <location evidence="2">Cytoplasm</location>
    </subcellularLocation>
</comment>
<evidence type="ECO:0000256" key="10">
    <source>
        <dbReference type="ARBA" id="ARBA00022833"/>
    </source>
</evidence>
<organism evidence="15 16">
    <name type="scientific">Umbelopsis ramanniana AG</name>
    <dbReference type="NCBI Taxonomy" id="1314678"/>
    <lineage>
        <taxon>Eukaryota</taxon>
        <taxon>Fungi</taxon>
        <taxon>Fungi incertae sedis</taxon>
        <taxon>Mucoromycota</taxon>
        <taxon>Mucoromycotina</taxon>
        <taxon>Umbelopsidomycetes</taxon>
        <taxon>Umbelopsidales</taxon>
        <taxon>Umbelopsidaceae</taxon>
        <taxon>Umbelopsis</taxon>
    </lineage>
</organism>
<dbReference type="InterPro" id="IPR013083">
    <property type="entry name" value="Znf_RING/FYVE/PHD"/>
</dbReference>
<evidence type="ECO:0000313" key="15">
    <source>
        <dbReference type="EMBL" id="KAI8576500.1"/>
    </source>
</evidence>
<feature type="domain" description="RING-type" evidence="14">
    <location>
        <begin position="21"/>
        <end position="61"/>
    </location>
</feature>
<protein>
    <recommendedName>
        <fullName evidence="4">RING-type E3 ubiquitin transferase</fullName>
        <ecNumber evidence="4">2.3.2.27</ecNumber>
    </recommendedName>
</protein>
<dbReference type="AlphaFoldDB" id="A0AAD5E527"/>
<evidence type="ECO:0000256" key="11">
    <source>
        <dbReference type="ARBA" id="ARBA00035113"/>
    </source>
</evidence>
<dbReference type="InterPro" id="IPR056437">
    <property type="entry name" value="Znf-C2H2_ZNF598/HEL2"/>
</dbReference>
<evidence type="ECO:0000256" key="7">
    <source>
        <dbReference type="ARBA" id="ARBA00022679"/>
    </source>
</evidence>
<dbReference type="Gene3D" id="3.30.40.10">
    <property type="entry name" value="Zinc/RING finger domain, C3HC4 (zinc finger)"/>
    <property type="match status" value="1"/>
</dbReference>
<accession>A0AAD5E527</accession>
<keyword evidence="10" id="KW-0862">Zinc</keyword>
<dbReference type="PANTHER" id="PTHR22938:SF0">
    <property type="entry name" value="E3 UBIQUITIN-PROTEIN LIGASE ZNF598"/>
    <property type="match status" value="1"/>
</dbReference>
<dbReference type="CDD" id="cd16615">
    <property type="entry name" value="RING-HC_ZNF598"/>
    <property type="match status" value="1"/>
</dbReference>
<feature type="compositionally biased region" description="Low complexity" evidence="13">
    <location>
        <begin position="392"/>
        <end position="406"/>
    </location>
</feature>
<evidence type="ECO:0000256" key="3">
    <source>
        <dbReference type="ARBA" id="ARBA00004906"/>
    </source>
</evidence>